<protein>
    <submittedName>
        <fullName evidence="2">Uncharacterized protein</fullName>
    </submittedName>
</protein>
<feature type="compositionally biased region" description="Basic and acidic residues" evidence="1">
    <location>
        <begin position="91"/>
        <end position="101"/>
    </location>
</feature>
<evidence type="ECO:0000256" key="1">
    <source>
        <dbReference type="SAM" id="MobiDB-lite"/>
    </source>
</evidence>
<name>A0A7J7E2T7_TRIWF</name>
<comment type="caution">
    <text evidence="2">The sequence shown here is derived from an EMBL/GenBank/DDBJ whole genome shotgun (WGS) entry which is preliminary data.</text>
</comment>
<feature type="region of interest" description="Disordered" evidence="1">
    <location>
        <begin position="64"/>
        <end position="101"/>
    </location>
</feature>
<dbReference type="AlphaFoldDB" id="A0A7J7E2T7"/>
<dbReference type="InParanoid" id="A0A7J7E2T7"/>
<evidence type="ECO:0000313" key="3">
    <source>
        <dbReference type="Proteomes" id="UP000593562"/>
    </source>
</evidence>
<dbReference type="EMBL" id="JAAARO010000001">
    <property type="protein sequence ID" value="KAF5752972.1"/>
    <property type="molecule type" value="Genomic_DNA"/>
</dbReference>
<reference evidence="2 3" key="1">
    <citation type="journal article" date="2020" name="Nat. Commun.">
        <title>Genome of Tripterygium wilfordii and identification of cytochrome P450 involved in triptolide biosynthesis.</title>
        <authorList>
            <person name="Tu L."/>
            <person name="Su P."/>
            <person name="Zhang Z."/>
            <person name="Gao L."/>
            <person name="Wang J."/>
            <person name="Hu T."/>
            <person name="Zhou J."/>
            <person name="Zhang Y."/>
            <person name="Zhao Y."/>
            <person name="Liu Y."/>
            <person name="Song Y."/>
            <person name="Tong Y."/>
            <person name="Lu Y."/>
            <person name="Yang J."/>
            <person name="Xu C."/>
            <person name="Jia M."/>
            <person name="Peters R.J."/>
            <person name="Huang L."/>
            <person name="Gao W."/>
        </authorList>
    </citation>
    <scope>NUCLEOTIDE SEQUENCE [LARGE SCALE GENOMIC DNA]</scope>
    <source>
        <strain evidence="3">cv. XIE 37</strain>
        <tissue evidence="2">Leaf</tissue>
    </source>
</reference>
<proteinExistence type="predicted"/>
<dbReference type="Proteomes" id="UP000593562">
    <property type="component" value="Unassembled WGS sequence"/>
</dbReference>
<feature type="compositionally biased region" description="Basic residues" evidence="1">
    <location>
        <begin position="77"/>
        <end position="86"/>
    </location>
</feature>
<sequence>MWLSNSFRLQRCSPPRLERTGGYERLVKTGPRGEISGFNQKRYKTVELISKVFSFRKALIKKIMRSNHQQSSQCSKKEKKKKKKRTQWLPDPERRWPVQGW</sequence>
<evidence type="ECO:0000313" key="2">
    <source>
        <dbReference type="EMBL" id="KAF5752972.1"/>
    </source>
</evidence>
<keyword evidence="3" id="KW-1185">Reference proteome</keyword>
<gene>
    <name evidence="2" type="ORF">HS088_TW01G00890</name>
</gene>
<accession>A0A7J7E2T7</accession>
<organism evidence="2 3">
    <name type="scientific">Tripterygium wilfordii</name>
    <name type="common">Thunder God vine</name>
    <dbReference type="NCBI Taxonomy" id="458696"/>
    <lineage>
        <taxon>Eukaryota</taxon>
        <taxon>Viridiplantae</taxon>
        <taxon>Streptophyta</taxon>
        <taxon>Embryophyta</taxon>
        <taxon>Tracheophyta</taxon>
        <taxon>Spermatophyta</taxon>
        <taxon>Magnoliopsida</taxon>
        <taxon>eudicotyledons</taxon>
        <taxon>Gunneridae</taxon>
        <taxon>Pentapetalae</taxon>
        <taxon>rosids</taxon>
        <taxon>fabids</taxon>
        <taxon>Celastrales</taxon>
        <taxon>Celastraceae</taxon>
        <taxon>Tripterygium</taxon>
    </lineage>
</organism>